<evidence type="ECO:0000313" key="2">
    <source>
        <dbReference type="EMBL" id="KAH7534061.1"/>
    </source>
</evidence>
<dbReference type="PANTHER" id="PTHR47523">
    <property type="entry name" value="F21O3.11 PROTEIN"/>
    <property type="match status" value="1"/>
</dbReference>
<dbReference type="PANTHER" id="PTHR47523:SF1">
    <property type="entry name" value="F21O3.11 PROTEIN"/>
    <property type="match status" value="1"/>
</dbReference>
<dbReference type="Proteomes" id="UP000813462">
    <property type="component" value="Unassembled WGS sequence"/>
</dbReference>
<sequence length="169" mass="18822">MEALQSRVESWIREQRAKILKVSWGPLQWRMKWPWNSDDREQRKKLQQEYERRKKQLHDLCLAVKADSFSDLQDILCCMVLFEYLLAEAGPTGRGRGTRAMNQGKNAKPIGRGRGRGTRAMNQGKNAKPIGAGVGGQGHTGLDLPIGKLVAVRDELVAQKSAEKLAAGG</sequence>
<reference evidence="2" key="1">
    <citation type="journal article" date="2021" name="Front. Plant Sci.">
        <title>Chromosome-Scale Genome Assembly for Chinese Sour Jujube and Insights Into Its Genome Evolution and Domestication Signature.</title>
        <authorList>
            <person name="Shen L.-Y."/>
            <person name="Luo H."/>
            <person name="Wang X.-L."/>
            <person name="Wang X.-M."/>
            <person name="Qiu X.-J."/>
            <person name="Liu H."/>
            <person name="Zhou S.-S."/>
            <person name="Jia K.-H."/>
            <person name="Nie S."/>
            <person name="Bao Y.-T."/>
            <person name="Zhang R.-G."/>
            <person name="Yun Q.-Z."/>
            <person name="Chai Y.-H."/>
            <person name="Lu J.-Y."/>
            <person name="Li Y."/>
            <person name="Zhao S.-W."/>
            <person name="Mao J.-F."/>
            <person name="Jia S.-G."/>
            <person name="Mao Y.-M."/>
        </authorList>
    </citation>
    <scope>NUCLEOTIDE SEQUENCE</scope>
    <source>
        <strain evidence="2">AT0</strain>
        <tissue evidence="2">Leaf</tissue>
    </source>
</reference>
<dbReference type="AlphaFoldDB" id="A0A978VLU2"/>
<proteinExistence type="predicted"/>
<organism evidence="2 3">
    <name type="scientific">Ziziphus jujuba var. spinosa</name>
    <dbReference type="NCBI Taxonomy" id="714518"/>
    <lineage>
        <taxon>Eukaryota</taxon>
        <taxon>Viridiplantae</taxon>
        <taxon>Streptophyta</taxon>
        <taxon>Embryophyta</taxon>
        <taxon>Tracheophyta</taxon>
        <taxon>Spermatophyta</taxon>
        <taxon>Magnoliopsida</taxon>
        <taxon>eudicotyledons</taxon>
        <taxon>Gunneridae</taxon>
        <taxon>Pentapetalae</taxon>
        <taxon>rosids</taxon>
        <taxon>fabids</taxon>
        <taxon>Rosales</taxon>
        <taxon>Rhamnaceae</taxon>
        <taxon>Paliureae</taxon>
        <taxon>Ziziphus</taxon>
    </lineage>
</organism>
<evidence type="ECO:0000313" key="3">
    <source>
        <dbReference type="Proteomes" id="UP000813462"/>
    </source>
</evidence>
<dbReference type="EMBL" id="JAEACU010000004">
    <property type="protein sequence ID" value="KAH7534061.1"/>
    <property type="molecule type" value="Genomic_DNA"/>
</dbReference>
<gene>
    <name evidence="2" type="ORF">FEM48_Zijuj04G0197500</name>
</gene>
<accession>A0A978VLU2</accession>
<comment type="caution">
    <text evidence="2">The sequence shown here is derived from an EMBL/GenBank/DDBJ whole genome shotgun (WGS) entry which is preliminary data.</text>
</comment>
<evidence type="ECO:0000256" key="1">
    <source>
        <dbReference type="SAM" id="MobiDB-lite"/>
    </source>
</evidence>
<feature type="region of interest" description="Disordered" evidence="1">
    <location>
        <begin position="93"/>
        <end position="136"/>
    </location>
</feature>
<name>A0A978VLU2_ZIZJJ</name>
<protein>
    <submittedName>
        <fullName evidence="2">Uncharacterized protein</fullName>
    </submittedName>
</protein>